<dbReference type="Pfam" id="PF18829">
    <property type="entry name" value="Importin_rep_6"/>
    <property type="match status" value="1"/>
</dbReference>
<keyword evidence="11" id="KW-1185">Reference proteome</keyword>
<dbReference type="InterPro" id="IPR041653">
    <property type="entry name" value="Importin_rep_4"/>
</dbReference>
<organism evidence="10 11">
    <name type="scientific">Babesia duncani</name>
    <dbReference type="NCBI Taxonomy" id="323732"/>
    <lineage>
        <taxon>Eukaryota</taxon>
        <taxon>Sar</taxon>
        <taxon>Alveolata</taxon>
        <taxon>Apicomplexa</taxon>
        <taxon>Aconoidasida</taxon>
        <taxon>Piroplasmida</taxon>
        <taxon>Babesiidae</taxon>
        <taxon>Babesia</taxon>
    </lineage>
</organism>
<sequence length="1109" mass="123590">MAQLQSNEAFLTLLDALASTDKATRTDADTKINALKKNDLNGILRSTLATMCSNVKEELRLQSVILLRLLLDVSRAGETARNTWKMVNADVKAQIKSTLLQVLHANVHHAIRRNVCDTIADLCAACLEDNEWPELLYSTLQQIQNEDVTFKRSGLKLLGDCFIFFSESLSQHVNDVVVLIKNSLMHANASVRTEAICTIANAIEEDVVNMCQLLVDTTPLIIEHLNQLSHSNNPSARDELERSLAGIIMIVDYNAKMLKTHLVPFFNCLVDIAQSDGQNQVIDQEIRCMAIEALVTLPEKRPKMALSIPNFGPRLISCLMNCMLDIQDDSYSEWLATGDDDEDVQRLYDAGEEGLDRMGRAFEYMDDCSFMDWILSAASQYIQQPHWQHVFVGIMAISQTVEYLDEEELEERMGPIIQIMLDKLKDADFRVRFAACQTLGQVALDHQPYVQLNFYDTVIPALIATFDDQSPRVQSHALSAFINYAEEVQKLHLLPFADIICQRLLSKINVNVQRSVREQAITSIAVTAGVLEEHFMKYYQTVVPLMKEIIAKCTGKEERTCRGKAIECISITGMSIGRDVFLNDGIECMNALIQIMQEPALEDDPVREYIDEAIGRLCTALGPNFKPFLPTIVPLLLKNLESNATDGVGDMTCYLGQDGSGGGLSTSLVEEQERTLVLLASIVEELVHDYDEFVAPTAKVLMPILSLVLTAELKQKALNAMAHLINAKKTHIQMHSGPKDMLLDIVLNTVDRVVTSMQKADRSEEVQGGLDVPVDVLSASAEGLFKCIDYAGPGVFSPQALTAISDKLLVILNQSSKIKQIYKRAKANKNLDPDEVLALEEDEEAEQSFRSSILEIFGVFMKHHPQEFMAAGCHEKCLQFVMFNLESSNCPDDIAVALYLCDNMIEFLQDKVVPMYNMFLGHILKHACNKNANVRQSAAFGLSLLARIPQFGPMAAEAARTLQNALGMHFPKSQKDQQAATDNVVAALGDLVRHHSSVLPDSKVLLDLWIKNLPLKQDESEGRRVHAELMELVTQSNPAILGENGANLPQLSRIFISIYETDFSSTELNSLIVQFLKHLGESFLVTLAPSLTKRLQRQLKIIAKAMNHS</sequence>
<evidence type="ECO:0000313" key="11">
    <source>
        <dbReference type="Proteomes" id="UP001214638"/>
    </source>
</evidence>
<evidence type="ECO:0000313" key="10">
    <source>
        <dbReference type="EMBL" id="KAK2197259.1"/>
    </source>
</evidence>
<dbReference type="GeneID" id="94334556"/>
<evidence type="ECO:0000256" key="5">
    <source>
        <dbReference type="ARBA" id="ARBA00022737"/>
    </source>
</evidence>
<accession>A0AAD9UPU9</accession>
<evidence type="ECO:0000259" key="9">
    <source>
        <dbReference type="Pfam" id="PF25780"/>
    </source>
</evidence>
<keyword evidence="3" id="KW-0813">Transport</keyword>
<name>A0AAD9UPU9_9APIC</name>
<dbReference type="Pfam" id="PF18808">
    <property type="entry name" value="Importin_rep_4"/>
    <property type="match status" value="1"/>
</dbReference>
<dbReference type="InterPro" id="IPR058584">
    <property type="entry name" value="IMB1_TNPO1-like_TPR"/>
</dbReference>
<keyword evidence="4" id="KW-0963">Cytoplasm</keyword>
<dbReference type="KEGG" id="bdw:94334556"/>
<comment type="caution">
    <text evidence="10">The sequence shown here is derived from an EMBL/GenBank/DDBJ whole genome shotgun (WGS) entry which is preliminary data.</text>
</comment>
<dbReference type="InterPro" id="IPR016024">
    <property type="entry name" value="ARM-type_fold"/>
</dbReference>
<dbReference type="InterPro" id="IPR040122">
    <property type="entry name" value="Importin_beta"/>
</dbReference>
<dbReference type="Pfam" id="PF25780">
    <property type="entry name" value="TPR_IPO5"/>
    <property type="match status" value="1"/>
</dbReference>
<dbReference type="GO" id="GO:0006606">
    <property type="term" value="P:protein import into nucleus"/>
    <property type="evidence" value="ECO:0007669"/>
    <property type="project" value="InterPro"/>
</dbReference>
<dbReference type="InterPro" id="IPR057672">
    <property type="entry name" value="TPR_IPO4/5"/>
</dbReference>
<evidence type="ECO:0000259" key="8">
    <source>
        <dbReference type="Pfam" id="PF25574"/>
    </source>
</evidence>
<reference evidence="10" key="1">
    <citation type="journal article" date="2023" name="Nat. Microbiol.">
        <title>Babesia duncani multi-omics identifies virulence factors and drug targets.</title>
        <authorList>
            <person name="Singh P."/>
            <person name="Lonardi S."/>
            <person name="Liang Q."/>
            <person name="Vydyam P."/>
            <person name="Khabirova E."/>
            <person name="Fang T."/>
            <person name="Gihaz S."/>
            <person name="Thekkiniath J."/>
            <person name="Munshi M."/>
            <person name="Abel S."/>
            <person name="Ciampossin L."/>
            <person name="Batugedara G."/>
            <person name="Gupta M."/>
            <person name="Lu X.M."/>
            <person name="Lenz T."/>
            <person name="Chakravarty S."/>
            <person name="Cornillot E."/>
            <person name="Hu Y."/>
            <person name="Ma W."/>
            <person name="Gonzalez L.M."/>
            <person name="Sanchez S."/>
            <person name="Estrada K."/>
            <person name="Sanchez-Flores A."/>
            <person name="Montero E."/>
            <person name="Harb O.S."/>
            <person name="Le Roch K.G."/>
            <person name="Mamoun C.B."/>
        </authorList>
    </citation>
    <scope>NUCLEOTIDE SEQUENCE</scope>
    <source>
        <strain evidence="10">WA1</strain>
    </source>
</reference>
<dbReference type="EMBL" id="JALLKP010000001">
    <property type="protein sequence ID" value="KAK2197259.1"/>
    <property type="molecule type" value="Genomic_DNA"/>
</dbReference>
<dbReference type="Gene3D" id="1.25.10.10">
    <property type="entry name" value="Leucine-rich Repeat Variant"/>
    <property type="match status" value="1"/>
</dbReference>
<dbReference type="InterPro" id="IPR041389">
    <property type="entry name" value="Importin_rep_6"/>
</dbReference>
<keyword evidence="5" id="KW-0677">Repeat</keyword>
<keyword evidence="6" id="KW-0653">Protein transport</keyword>
<dbReference type="InterPro" id="IPR011989">
    <property type="entry name" value="ARM-like"/>
</dbReference>
<protein>
    <submittedName>
        <fullName evidence="10">Bifunctional Importin repeat 4/Armadillo-like helical/Armadillo-type fold/Importin beta family</fullName>
    </submittedName>
</protein>
<evidence type="ECO:0000256" key="4">
    <source>
        <dbReference type="ARBA" id="ARBA00022490"/>
    </source>
</evidence>
<dbReference type="Pfam" id="PF25574">
    <property type="entry name" value="TPR_IMB1"/>
    <property type="match status" value="1"/>
</dbReference>
<evidence type="ECO:0000256" key="7">
    <source>
        <dbReference type="ARBA" id="ARBA00023242"/>
    </source>
</evidence>
<evidence type="ECO:0000256" key="6">
    <source>
        <dbReference type="ARBA" id="ARBA00022927"/>
    </source>
</evidence>
<dbReference type="PANTHER" id="PTHR10527">
    <property type="entry name" value="IMPORTIN BETA"/>
    <property type="match status" value="1"/>
</dbReference>
<keyword evidence="7" id="KW-0539">Nucleus</keyword>
<dbReference type="Proteomes" id="UP001214638">
    <property type="component" value="Unassembled WGS sequence"/>
</dbReference>
<gene>
    <name evidence="10" type="ORF">BdWA1_000258</name>
</gene>
<feature type="domain" description="IPO4/5-like TPR repeats" evidence="9">
    <location>
        <begin position="109"/>
        <end position="266"/>
    </location>
</feature>
<dbReference type="GO" id="GO:0005737">
    <property type="term" value="C:cytoplasm"/>
    <property type="evidence" value="ECO:0007669"/>
    <property type="project" value="UniProtKB-SubCell"/>
</dbReference>
<evidence type="ECO:0000256" key="1">
    <source>
        <dbReference type="ARBA" id="ARBA00004123"/>
    </source>
</evidence>
<comment type="subcellular location">
    <subcellularLocation>
        <location evidence="2">Cytoplasm</location>
    </subcellularLocation>
    <subcellularLocation>
        <location evidence="1">Nucleus</location>
    </subcellularLocation>
</comment>
<dbReference type="AlphaFoldDB" id="A0AAD9UPU9"/>
<dbReference type="SUPFAM" id="SSF48371">
    <property type="entry name" value="ARM repeat"/>
    <property type="match status" value="2"/>
</dbReference>
<feature type="domain" description="Importin subunit beta-1/Transportin-1-like TPR repeats" evidence="8">
    <location>
        <begin position="473"/>
        <end position="645"/>
    </location>
</feature>
<evidence type="ECO:0000256" key="2">
    <source>
        <dbReference type="ARBA" id="ARBA00004496"/>
    </source>
</evidence>
<dbReference type="RefSeq" id="XP_067804101.1">
    <property type="nucleotide sequence ID" value="XM_067945310.1"/>
</dbReference>
<proteinExistence type="predicted"/>
<dbReference type="GO" id="GO:0005634">
    <property type="term" value="C:nucleus"/>
    <property type="evidence" value="ECO:0007669"/>
    <property type="project" value="UniProtKB-SubCell"/>
</dbReference>
<evidence type="ECO:0000256" key="3">
    <source>
        <dbReference type="ARBA" id="ARBA00022448"/>
    </source>
</evidence>